<accession>A0A9P7DGE6</accession>
<dbReference type="RefSeq" id="XP_041158554.1">
    <property type="nucleotide sequence ID" value="XM_041308693.1"/>
</dbReference>
<dbReference type="Proteomes" id="UP000719766">
    <property type="component" value="Unassembled WGS sequence"/>
</dbReference>
<name>A0A9P7DGE6_9AGAM</name>
<gene>
    <name evidence="1" type="ORF">HD556DRAFT_1484684</name>
</gene>
<protein>
    <submittedName>
        <fullName evidence="1">Uncharacterized protein</fullName>
    </submittedName>
</protein>
<dbReference type="AlphaFoldDB" id="A0A9P7DGE6"/>
<keyword evidence="2" id="KW-1185">Reference proteome</keyword>
<comment type="caution">
    <text evidence="1">The sequence shown here is derived from an EMBL/GenBank/DDBJ whole genome shotgun (WGS) entry which is preliminary data.</text>
</comment>
<proteinExistence type="predicted"/>
<sequence length="343" mass="36608">MLSDHVYGSVLFGLVTIILDTSNKSCPKSSHTFRYTTVGGSATHSAVYPTQSRPPTPSALSAKVRIFRALLNPHLGLLNIWAPSLASGHLSPSSNHLPSALLSLCGISPAIPSFHLALFSPGWCPSTFIALCGISPAILPSFLHCFRLAGAILPSSPSVASLRPFLPSVWHCFRLAGALLPSSPSVASLRPSFLPSCIVFAWLVPFYLHRPLWHLSGHPSFLLALFSPGWCPSTFIALCGISPAIPSFRLALFSPGWCPSTFIALCGISPAILPSFLHCFRLAGALLPSSPSVASLRPFLPSVWHCFRLAGALLPSSPSVASLRPFLPSVWHCFRPAGACLYL</sequence>
<dbReference type="OrthoDB" id="10328089at2759"/>
<dbReference type="EMBL" id="JABBWE010000040">
    <property type="protein sequence ID" value="KAG1791816.1"/>
    <property type="molecule type" value="Genomic_DNA"/>
</dbReference>
<organism evidence="1 2">
    <name type="scientific">Suillus plorans</name>
    <dbReference type="NCBI Taxonomy" id="116603"/>
    <lineage>
        <taxon>Eukaryota</taxon>
        <taxon>Fungi</taxon>
        <taxon>Dikarya</taxon>
        <taxon>Basidiomycota</taxon>
        <taxon>Agaricomycotina</taxon>
        <taxon>Agaricomycetes</taxon>
        <taxon>Agaricomycetidae</taxon>
        <taxon>Boletales</taxon>
        <taxon>Suillineae</taxon>
        <taxon>Suillaceae</taxon>
        <taxon>Suillus</taxon>
    </lineage>
</organism>
<reference evidence="1" key="1">
    <citation type="journal article" date="2020" name="New Phytol.">
        <title>Comparative genomics reveals dynamic genome evolution in host specialist ectomycorrhizal fungi.</title>
        <authorList>
            <person name="Lofgren L.A."/>
            <person name="Nguyen N.H."/>
            <person name="Vilgalys R."/>
            <person name="Ruytinx J."/>
            <person name="Liao H.L."/>
            <person name="Branco S."/>
            <person name="Kuo A."/>
            <person name="LaButti K."/>
            <person name="Lipzen A."/>
            <person name="Andreopoulos W."/>
            <person name="Pangilinan J."/>
            <person name="Riley R."/>
            <person name="Hundley H."/>
            <person name="Na H."/>
            <person name="Barry K."/>
            <person name="Grigoriev I.V."/>
            <person name="Stajich J.E."/>
            <person name="Kennedy P.G."/>
        </authorList>
    </citation>
    <scope>NUCLEOTIDE SEQUENCE</scope>
    <source>
        <strain evidence="1">S12</strain>
    </source>
</reference>
<evidence type="ECO:0000313" key="1">
    <source>
        <dbReference type="EMBL" id="KAG1791816.1"/>
    </source>
</evidence>
<evidence type="ECO:0000313" key="2">
    <source>
        <dbReference type="Proteomes" id="UP000719766"/>
    </source>
</evidence>
<dbReference type="GeneID" id="64602457"/>